<dbReference type="GO" id="GO:0003677">
    <property type="term" value="F:DNA binding"/>
    <property type="evidence" value="ECO:0007669"/>
    <property type="project" value="InterPro"/>
</dbReference>
<feature type="domain" description="Recombinase" evidence="2">
    <location>
        <begin position="192"/>
        <end position="353"/>
    </location>
</feature>
<organism evidence="3 4">
    <name type="scientific">Kitasatospora atroaurantiaca</name>
    <dbReference type="NCBI Taxonomy" id="285545"/>
    <lineage>
        <taxon>Bacteria</taxon>
        <taxon>Bacillati</taxon>
        <taxon>Actinomycetota</taxon>
        <taxon>Actinomycetes</taxon>
        <taxon>Kitasatosporales</taxon>
        <taxon>Streptomycetaceae</taxon>
        <taxon>Kitasatospora</taxon>
    </lineage>
</organism>
<evidence type="ECO:0000256" key="1">
    <source>
        <dbReference type="SAM" id="MobiDB-lite"/>
    </source>
</evidence>
<dbReference type="Gene3D" id="3.40.50.1390">
    <property type="entry name" value="Resolvase, N-terminal catalytic domain"/>
    <property type="match status" value="1"/>
</dbReference>
<dbReference type="InterPro" id="IPR006119">
    <property type="entry name" value="Resolv_N"/>
</dbReference>
<dbReference type="Pfam" id="PF07508">
    <property type="entry name" value="Recombinase"/>
    <property type="match status" value="1"/>
</dbReference>
<reference evidence="3 4" key="1">
    <citation type="submission" date="2019-06" db="EMBL/GenBank/DDBJ databases">
        <title>Sequencing the genomes of 1000 actinobacteria strains.</title>
        <authorList>
            <person name="Klenk H.-P."/>
        </authorList>
    </citation>
    <scope>NUCLEOTIDE SEQUENCE [LARGE SCALE GENOMIC DNA]</scope>
    <source>
        <strain evidence="3 4">DSM 41649</strain>
    </source>
</reference>
<dbReference type="Gene3D" id="3.90.1750.20">
    <property type="entry name" value="Putative Large Serine Recombinase, Chain B, Domain 2"/>
    <property type="match status" value="1"/>
</dbReference>
<proteinExistence type="predicted"/>
<accession>A0A561EKQ0</accession>
<dbReference type="PROSITE" id="PS51737">
    <property type="entry name" value="RECOMBINASE_DNA_BIND"/>
    <property type="match status" value="1"/>
</dbReference>
<dbReference type="Pfam" id="PF13408">
    <property type="entry name" value="Zn_ribbon_recom"/>
    <property type="match status" value="1"/>
</dbReference>
<evidence type="ECO:0000259" key="2">
    <source>
        <dbReference type="PROSITE" id="PS51737"/>
    </source>
</evidence>
<dbReference type="Pfam" id="PF00239">
    <property type="entry name" value="Resolvase"/>
    <property type="match status" value="1"/>
</dbReference>
<keyword evidence="4" id="KW-1185">Reference proteome</keyword>
<feature type="region of interest" description="Disordered" evidence="1">
    <location>
        <begin position="617"/>
        <end position="681"/>
    </location>
</feature>
<feature type="compositionally biased region" description="Polar residues" evidence="1">
    <location>
        <begin position="618"/>
        <end position="627"/>
    </location>
</feature>
<dbReference type="EMBL" id="VIVR01000001">
    <property type="protein sequence ID" value="TWE16207.1"/>
    <property type="molecule type" value="Genomic_DNA"/>
</dbReference>
<dbReference type="SMART" id="SM00857">
    <property type="entry name" value="Resolvase"/>
    <property type="match status" value="1"/>
</dbReference>
<dbReference type="CDD" id="cd00338">
    <property type="entry name" value="Ser_Recombinase"/>
    <property type="match status" value="1"/>
</dbReference>
<dbReference type="PANTHER" id="PTHR30461:SF23">
    <property type="entry name" value="DNA RECOMBINASE-RELATED"/>
    <property type="match status" value="1"/>
</dbReference>
<dbReference type="InterPro" id="IPR011109">
    <property type="entry name" value="DNA_bind_recombinase_dom"/>
</dbReference>
<gene>
    <name evidence="3" type="ORF">FB465_1175</name>
</gene>
<dbReference type="Proteomes" id="UP000318416">
    <property type="component" value="Unassembled WGS sequence"/>
</dbReference>
<dbReference type="GO" id="GO:0000150">
    <property type="term" value="F:DNA strand exchange activity"/>
    <property type="evidence" value="ECO:0007669"/>
    <property type="project" value="InterPro"/>
</dbReference>
<name>A0A561EKQ0_9ACTN</name>
<dbReference type="InterPro" id="IPR025827">
    <property type="entry name" value="Zn_ribbon_recom_dom"/>
</dbReference>
<dbReference type="AlphaFoldDB" id="A0A561EKQ0"/>
<evidence type="ECO:0000313" key="3">
    <source>
        <dbReference type="EMBL" id="TWE16207.1"/>
    </source>
</evidence>
<dbReference type="PANTHER" id="PTHR30461">
    <property type="entry name" value="DNA-INVERTASE FROM LAMBDOID PROPHAGE"/>
    <property type="match status" value="1"/>
</dbReference>
<evidence type="ECO:0000313" key="4">
    <source>
        <dbReference type="Proteomes" id="UP000318416"/>
    </source>
</evidence>
<comment type="caution">
    <text evidence="3">The sequence shown here is derived from an EMBL/GenBank/DDBJ whole genome shotgun (WGS) entry which is preliminary data.</text>
</comment>
<feature type="compositionally biased region" description="Basic and acidic residues" evidence="1">
    <location>
        <begin position="644"/>
        <end position="658"/>
    </location>
</feature>
<sequence length="681" mass="74112">MTTGTDTRSVPRWVVRPEESARPLAPVMCCRFAFYGRVSTEDNQDPGASRLWQLARATALVAPVGGVVSAEYFDIGQSRALPWKRRPRAAALLGAVADPGRGFDAVVIGEPQRAFYGSQFGATFPLFVHYGVPLWVPEVGGPVDPENEAHDLVMSVFGGMSKGERSRIRVRVRSAMAAQTREEGRFLGGRPPYGYVLADLGPHPNPAKAADGKRLHGLVPDPRAALVVQLIFRLFLDGLGYFAIAEVLTRMGIPCPSAGDPGRNPRRSGAGWAKSAVRAILLNPRYTGRQVWNRQRRDEVLLDVDEVGLGCTTVVRRNPPQRWVISEHPVHEAIIDDETFAQVQDIINSHAHLAGPNGIRSCPHLYVLRGRIRCALCGHMMQGNWVRGTPYYRCRTAGEYALPSSAGHPPNLYLREQYITVPLDAWLKGVTAPSRIEAVIGVLTNPGVDPRHVAAARRTIADCDARLATHRAALEAGADPAVVTRWIAQTQAVRAGAEAELHPSAGANSDRHLSHDQAADLLRAARRDITAALPSTDPAKRADLYERLDLTLLYNPEQHNARVEINLNQYTPRSAPLLPVLAADLSLDRSGPVPASLRQGTVALPLAAWAEGAADTPTAFTDMNPTADQEKAQVKAPISNGHAINRETISRSHRLEPPRRRKRETAGQGWSGEECAGAIRA</sequence>
<protein>
    <submittedName>
        <fullName evidence="3">DNA invertase Pin-like site-specific DNA recombinase</fullName>
    </submittedName>
</protein>
<dbReference type="InterPro" id="IPR050639">
    <property type="entry name" value="SSR_resolvase"/>
</dbReference>
<dbReference type="SUPFAM" id="SSF53041">
    <property type="entry name" value="Resolvase-like"/>
    <property type="match status" value="1"/>
</dbReference>
<dbReference type="InterPro" id="IPR036162">
    <property type="entry name" value="Resolvase-like_N_sf"/>
</dbReference>
<dbReference type="InterPro" id="IPR038109">
    <property type="entry name" value="DNA_bind_recomb_sf"/>
</dbReference>